<sequence>MDAQLRQRIGMALTGAFAGLSFHVLHLVLEREWLAERPAMALAAFAVVFFTALLGMAGPLPLRRAALSAAGLALVVSGLLALASLRFHTAGAVFGSAIPVLAMLVLGFVPLPFLVAAQQSHWRDYPLLFLEAWTIVVRYAAAWLFVGVVWAVIFLSDLLLSMVGVTVIGALVGNPLVAMVITGAMLGLGIAVVDEMADVVSPYLVLRLLRLLLPAVLLVLLVFLAVLPFEGLGKLFGSLSAAATLLTIAAMGATLVTSAIDQSDAEASRSPVIRRAAQAMALLLPAPAVLAAWAVWLRVDQYGWTPDRVFAATVAGLGLGYGALYALAVLRGRGWEARVRQGNITMALALLLVSALLLTPLLDPQRLSAQSQLARLEDGRLSPDVLDLAGLADWGRAGEAALAELEARAAQPGQEALAARLAARAATPLPATGDAETLRRDLAAVMPLRPETATVARDAILASLDTGELADWLTMCRTPLPEGGAGCVLLAGEFWPDTAGEEVIVLLRDAGGYLRSEGFGWQQGLITRRSVTPLSGQMPDPAEAEAMLRAAQAGTAPPMKPAALNALHLGGAELILLP</sequence>
<dbReference type="InterPro" id="IPR025291">
    <property type="entry name" value="DUF4153"/>
</dbReference>
<proteinExistence type="predicted"/>
<feature type="transmembrane region" description="Helical" evidence="1">
    <location>
        <begin position="67"/>
        <end position="87"/>
    </location>
</feature>
<feature type="transmembrane region" description="Helical" evidence="1">
    <location>
        <begin position="309"/>
        <end position="330"/>
    </location>
</feature>
<keyword evidence="1" id="KW-0472">Membrane</keyword>
<feature type="transmembrane region" description="Helical" evidence="1">
    <location>
        <begin position="93"/>
        <end position="115"/>
    </location>
</feature>
<feature type="transmembrane region" description="Helical" evidence="1">
    <location>
        <begin position="12"/>
        <end position="29"/>
    </location>
</feature>
<keyword evidence="3" id="KW-1185">Reference proteome</keyword>
<protein>
    <submittedName>
        <fullName evidence="2">DUF4153 domain-containing protein</fullName>
    </submittedName>
</protein>
<feature type="transmembrane region" description="Helical" evidence="1">
    <location>
        <begin position="342"/>
        <end position="362"/>
    </location>
</feature>
<dbReference type="Pfam" id="PF13687">
    <property type="entry name" value="DUF4153"/>
    <property type="match status" value="1"/>
</dbReference>
<keyword evidence="1" id="KW-1133">Transmembrane helix</keyword>
<feature type="transmembrane region" description="Helical" evidence="1">
    <location>
        <begin position="235"/>
        <end position="256"/>
    </location>
</feature>
<name>A0A975P9N3_9RHOB</name>
<keyword evidence="1" id="KW-0812">Transmembrane</keyword>
<evidence type="ECO:0000256" key="1">
    <source>
        <dbReference type="SAM" id="Phobius"/>
    </source>
</evidence>
<feature type="transmembrane region" description="Helical" evidence="1">
    <location>
        <begin position="277"/>
        <end position="297"/>
    </location>
</feature>
<dbReference type="Proteomes" id="UP000679352">
    <property type="component" value="Chromosome"/>
</dbReference>
<dbReference type="KEGG" id="gfu:KM031_05535"/>
<dbReference type="RefSeq" id="WP_215503542.1">
    <property type="nucleotide sequence ID" value="NZ_CP076361.1"/>
</dbReference>
<feature type="transmembrane region" description="Helical" evidence="1">
    <location>
        <begin position="41"/>
        <end position="60"/>
    </location>
</feature>
<feature type="transmembrane region" description="Helical" evidence="1">
    <location>
        <begin position="127"/>
        <end position="153"/>
    </location>
</feature>
<dbReference type="AlphaFoldDB" id="A0A975P9N3"/>
<dbReference type="EMBL" id="CP076361">
    <property type="protein sequence ID" value="QWK91351.1"/>
    <property type="molecule type" value="Genomic_DNA"/>
</dbReference>
<evidence type="ECO:0000313" key="2">
    <source>
        <dbReference type="EMBL" id="QWK91351.1"/>
    </source>
</evidence>
<reference evidence="2" key="1">
    <citation type="submission" date="2021-06" db="EMBL/GenBank/DDBJ databases">
        <title>Direct submission.</title>
        <authorList>
            <person name="Lee C.-S."/>
            <person name="Jin L."/>
        </authorList>
    </citation>
    <scope>NUCLEOTIDE SEQUENCE</scope>
    <source>
        <strain evidence="2">Con5</strain>
    </source>
</reference>
<feature type="transmembrane region" description="Helical" evidence="1">
    <location>
        <begin position="159"/>
        <end position="192"/>
    </location>
</feature>
<accession>A0A975P9N3</accession>
<organism evidence="2 3">
    <name type="scientific">Gemmobacter fulvus</name>
    <dbReference type="NCBI Taxonomy" id="2840474"/>
    <lineage>
        <taxon>Bacteria</taxon>
        <taxon>Pseudomonadati</taxon>
        <taxon>Pseudomonadota</taxon>
        <taxon>Alphaproteobacteria</taxon>
        <taxon>Rhodobacterales</taxon>
        <taxon>Paracoccaceae</taxon>
        <taxon>Gemmobacter</taxon>
    </lineage>
</organism>
<feature type="transmembrane region" description="Helical" evidence="1">
    <location>
        <begin position="204"/>
        <end position="229"/>
    </location>
</feature>
<gene>
    <name evidence="2" type="ORF">KM031_05535</name>
</gene>
<evidence type="ECO:0000313" key="3">
    <source>
        <dbReference type="Proteomes" id="UP000679352"/>
    </source>
</evidence>